<dbReference type="InterPro" id="IPR009014">
    <property type="entry name" value="Transketo_C/PFOR_II"/>
</dbReference>
<dbReference type="Proteomes" id="UP000285794">
    <property type="component" value="Unassembled WGS sequence"/>
</dbReference>
<evidence type="ECO:0000313" key="7">
    <source>
        <dbReference type="EMBL" id="RRG19615.1"/>
    </source>
</evidence>
<organism evidence="7 8">
    <name type="scientific">Ancylomarina euxinus</name>
    <dbReference type="NCBI Taxonomy" id="2283627"/>
    <lineage>
        <taxon>Bacteria</taxon>
        <taxon>Pseudomonadati</taxon>
        <taxon>Bacteroidota</taxon>
        <taxon>Bacteroidia</taxon>
        <taxon>Marinilabiliales</taxon>
        <taxon>Marinifilaceae</taxon>
        <taxon>Ancylomarina</taxon>
    </lineage>
</organism>
<dbReference type="Pfam" id="PF02779">
    <property type="entry name" value="Transket_pyr"/>
    <property type="match status" value="1"/>
</dbReference>
<dbReference type="OrthoDB" id="9769337at2"/>
<name>A0A425XXX8_9BACT</name>
<dbReference type="Pfam" id="PF00676">
    <property type="entry name" value="E1_dh"/>
    <property type="match status" value="1"/>
</dbReference>
<dbReference type="EC" id="1.2.4.4" evidence="3"/>
<gene>
    <name evidence="7" type="ORF">DWB61_14580</name>
</gene>
<proteinExistence type="predicted"/>
<comment type="function">
    <text evidence="2">E1 component of the 2-oxoglutarate dehydrogenase (OGDH) complex which catalyzes the decarboxylation of 2-oxoglutarate, the first step in the conversion of 2-oxoglutarate to succinyl-CoA and CO(2).</text>
</comment>
<evidence type="ECO:0000313" key="8">
    <source>
        <dbReference type="Proteomes" id="UP000285794"/>
    </source>
</evidence>
<evidence type="ECO:0000256" key="2">
    <source>
        <dbReference type="ARBA" id="ARBA00003906"/>
    </source>
</evidence>
<dbReference type="Gene3D" id="3.40.50.970">
    <property type="match status" value="2"/>
</dbReference>
<dbReference type="GO" id="GO:0003863">
    <property type="term" value="F:branched-chain 2-oxo acid dehydrogenase activity"/>
    <property type="evidence" value="ECO:0007669"/>
    <property type="project" value="UniProtKB-EC"/>
</dbReference>
<dbReference type="CDD" id="cd02000">
    <property type="entry name" value="TPP_E1_PDC_ADC_BCADC"/>
    <property type="match status" value="1"/>
</dbReference>
<dbReference type="InterPro" id="IPR033248">
    <property type="entry name" value="Transketolase_C"/>
</dbReference>
<evidence type="ECO:0000256" key="5">
    <source>
        <dbReference type="ARBA" id="ARBA00023052"/>
    </source>
</evidence>
<reference evidence="7 8" key="1">
    <citation type="submission" date="2018-07" db="EMBL/GenBank/DDBJ databases">
        <title>Draft genome sequence of Ancylomarina sp. M1P.</title>
        <authorList>
            <person name="Yadav S."/>
            <person name="Villanueva L."/>
            <person name="Damste J.S.S."/>
        </authorList>
    </citation>
    <scope>NUCLEOTIDE SEQUENCE [LARGE SCALE GENOMIC DNA]</scope>
    <source>
        <strain evidence="7 8">M1P</strain>
    </source>
</reference>
<dbReference type="Pfam" id="PF02780">
    <property type="entry name" value="Transketolase_C"/>
    <property type="match status" value="1"/>
</dbReference>
<keyword evidence="8" id="KW-1185">Reference proteome</keyword>
<dbReference type="SUPFAM" id="SSF52518">
    <property type="entry name" value="Thiamin diphosphate-binding fold (THDP-binding)"/>
    <property type="match status" value="2"/>
</dbReference>
<dbReference type="GO" id="GO:0007584">
    <property type="term" value="P:response to nutrient"/>
    <property type="evidence" value="ECO:0007669"/>
    <property type="project" value="TreeGrafter"/>
</dbReference>
<dbReference type="InterPro" id="IPR029061">
    <property type="entry name" value="THDP-binding"/>
</dbReference>
<dbReference type="InterPro" id="IPR005475">
    <property type="entry name" value="Transketolase-like_Pyr-bd"/>
</dbReference>
<feature type="domain" description="Transketolase-like pyrimidine-binding" evidence="6">
    <location>
        <begin position="475"/>
        <end position="649"/>
    </location>
</feature>
<dbReference type="Gene3D" id="3.40.50.920">
    <property type="match status" value="1"/>
</dbReference>
<evidence type="ECO:0000256" key="1">
    <source>
        <dbReference type="ARBA" id="ARBA00001964"/>
    </source>
</evidence>
<dbReference type="SMART" id="SM00861">
    <property type="entry name" value="Transket_pyr"/>
    <property type="match status" value="1"/>
</dbReference>
<dbReference type="PANTHER" id="PTHR42980:SF1">
    <property type="entry name" value="2-OXOISOVALERATE DEHYDROGENASE SUBUNIT BETA, MITOCHONDRIAL"/>
    <property type="match status" value="1"/>
</dbReference>
<comment type="cofactor">
    <cofactor evidence="1">
        <name>thiamine diphosphate</name>
        <dbReference type="ChEBI" id="CHEBI:58937"/>
    </cofactor>
</comment>
<dbReference type="InterPro" id="IPR001017">
    <property type="entry name" value="DH_E1"/>
</dbReference>
<dbReference type="EMBL" id="QQWG01000018">
    <property type="protein sequence ID" value="RRG19615.1"/>
    <property type="molecule type" value="Genomic_DNA"/>
</dbReference>
<dbReference type="PANTHER" id="PTHR42980">
    <property type="entry name" value="2-OXOISOVALERATE DEHYDROGENASE SUBUNIT BETA-RELATED"/>
    <property type="match status" value="1"/>
</dbReference>
<keyword evidence="4" id="KW-0560">Oxidoreductase</keyword>
<dbReference type="SUPFAM" id="SSF52922">
    <property type="entry name" value="TK C-terminal domain-like"/>
    <property type="match status" value="1"/>
</dbReference>
<dbReference type="RefSeq" id="WP_125031624.1">
    <property type="nucleotide sequence ID" value="NZ_JAPXVP010000015.1"/>
</dbReference>
<dbReference type="AlphaFoldDB" id="A0A425XXX8"/>
<evidence type="ECO:0000256" key="3">
    <source>
        <dbReference type="ARBA" id="ARBA00012277"/>
    </source>
</evidence>
<comment type="caution">
    <text evidence="7">The sequence shown here is derived from an EMBL/GenBank/DDBJ whole genome shotgun (WGS) entry which is preliminary data.</text>
</comment>
<accession>A0A425XXX8</accession>
<evidence type="ECO:0000256" key="4">
    <source>
        <dbReference type="ARBA" id="ARBA00023002"/>
    </source>
</evidence>
<evidence type="ECO:0000259" key="6">
    <source>
        <dbReference type="SMART" id="SM00861"/>
    </source>
</evidence>
<keyword evidence="5" id="KW-0786">Thiamine pyrophosphate</keyword>
<sequence>MSEIYKENTKKEISFEDFKNEVLEDYRIANISRQLSLLGRKEVLTGKAKFGIFGDGKELAQIAMSKSFKNGDWRSGYYRDQTFMLAAGMLTPEEFFAQLYGETQLDKNPGNGGRLMNNHYASRSLNADGSWKNLTEQKNSSADISPTAGQMPRLLGLAYASKIFRQNKELHGFSEFSDKGNEVAFGTIGDSSTSEGHFWETINAAGVLKVPMAMSVWDDGWGISVPNKYQTTKSNISEVLKGFEMDENGDGYHIYKAKGWDYPELCKMYAEGIAKCRENHTPSLFHVIEMTQPQGHSTSGSHERYKSEERLKWELEYDPIKKMREWMRDMELATEDQLISIESEAIEIVKQAKTQAWQTFITPVKKERDELVELVKASACNCKKTERIDAIVNDLKKIIHPIRKDNVSSAKKILRHICSSCATFKPLKSQLQQWLKDTIEENHERYSSHLYSETDQQISRIQAVEPKYSEASKIVTGREVLRDNFDQLFSKYPLLLTFGEDTGFIGGVNQSMEGMQEKYGELRVSDTGIREATILGQGIGLAMRGLRPIAEIQYFDYLLYAIQTMSDDLATLQYRTKGGQKAPVIIRTRGHRLEGIWHSGSPLSMVINSIRGIHVCVPRNMTKAAGLYNTLMESDEPALVIEPLNGYRLKEKMPDNLAEFKTPLGIPEVLEEGSDITLVTYGSCVKIAEDAVKQLKEFNISVELIDVQTLLPFDVNHMIVESVKKTNRVIFFDEDVPGGATAFMMQKVLEEQKAYFHLDAEPRTITAKDHRPAYGTDGDYFSNPNAEDVFEIIYDIMRESEPDKFTPIYKV</sequence>
<dbReference type="GO" id="GO:0009083">
    <property type="term" value="P:branched-chain amino acid catabolic process"/>
    <property type="evidence" value="ECO:0007669"/>
    <property type="project" value="TreeGrafter"/>
</dbReference>
<protein>
    <recommendedName>
        <fullName evidence="3">3-methyl-2-oxobutanoate dehydrogenase (2-methylpropanoyl-transferring)</fullName>
        <ecNumber evidence="3">1.2.4.4</ecNumber>
    </recommendedName>
</protein>